<name>A0A1E1VZE8_PECGO</name>
<feature type="region of interest" description="Disordered" evidence="10">
    <location>
        <begin position="247"/>
        <end position="294"/>
    </location>
</feature>
<dbReference type="AlphaFoldDB" id="A0A1E1VZE8"/>
<dbReference type="GO" id="GO:0005930">
    <property type="term" value="C:axoneme"/>
    <property type="evidence" value="ECO:0007669"/>
    <property type="project" value="TreeGrafter"/>
</dbReference>
<evidence type="ECO:0000256" key="2">
    <source>
        <dbReference type="ARBA" id="ARBA00004245"/>
    </source>
</evidence>
<evidence type="ECO:0000256" key="9">
    <source>
        <dbReference type="SAM" id="Coils"/>
    </source>
</evidence>
<protein>
    <submittedName>
        <fullName evidence="11">Uncharacterized protein</fullName>
    </submittedName>
</protein>
<keyword evidence="7" id="KW-0206">Cytoskeleton</keyword>
<evidence type="ECO:0000313" key="11">
    <source>
        <dbReference type="EMBL" id="JAT80062.1"/>
    </source>
</evidence>
<dbReference type="PANTHER" id="PTHR14885:SF1">
    <property type="entry name" value="CILIA- AND FLAGELLA-ASSOCIATED PROTEIN 43"/>
    <property type="match status" value="1"/>
</dbReference>
<organism evidence="11">
    <name type="scientific">Pectinophora gossypiella</name>
    <name type="common">Cotton pink bollworm</name>
    <name type="synonym">Depressaria gossypiella</name>
    <dbReference type="NCBI Taxonomy" id="13191"/>
    <lineage>
        <taxon>Eukaryota</taxon>
        <taxon>Metazoa</taxon>
        <taxon>Ecdysozoa</taxon>
        <taxon>Arthropoda</taxon>
        <taxon>Hexapoda</taxon>
        <taxon>Insecta</taxon>
        <taxon>Pterygota</taxon>
        <taxon>Neoptera</taxon>
        <taxon>Endopterygota</taxon>
        <taxon>Lepidoptera</taxon>
        <taxon>Glossata</taxon>
        <taxon>Ditrysia</taxon>
        <taxon>Gelechioidea</taxon>
        <taxon>Gelechiidae</taxon>
        <taxon>Apatetrinae</taxon>
        <taxon>Pectinophora</taxon>
    </lineage>
</organism>
<sequence length="294" mass="34452">MYIVYLYCVDFKYVASHRYEPGIKYVVLENTNKYFVHLGKNRTLAVTYCYTKSDAVREELHDEVRHEATPPAALDDATVVIEVFNANENNYLDLQEEKKVREEALDYRKQREEVVHLFEQLKAQLVGLLEENIAERPLHQLSLSEFNLHLENKKERLKQAEKEREEIRLKTEAKIKAQDKVTAWIKKKCWDTMQNPRVKIFAIFSHYQVENYPVLPTQRDLWPELQQKAALRGLEMENDDDVFRPWDETFGKARSGPAKNMPRDSLGSIDVVPTERRASESVMQQHDAGEEAPE</sequence>
<dbReference type="GO" id="GO:0060271">
    <property type="term" value="P:cilium assembly"/>
    <property type="evidence" value="ECO:0007669"/>
    <property type="project" value="TreeGrafter"/>
</dbReference>
<evidence type="ECO:0000256" key="7">
    <source>
        <dbReference type="ARBA" id="ARBA00023212"/>
    </source>
</evidence>
<keyword evidence="3" id="KW-0963">Cytoplasm</keyword>
<dbReference type="OrthoDB" id="535167at2759"/>
<keyword evidence="8" id="KW-0966">Cell projection</keyword>
<keyword evidence="5" id="KW-0677">Repeat</keyword>
<gene>
    <name evidence="11" type="ORF">g.11881</name>
</gene>
<dbReference type="PANTHER" id="PTHR14885">
    <property type="entry name" value="CILIA- AND FLAGELLA-ASSOCIATED PROTEIN 43-RELATED"/>
    <property type="match status" value="1"/>
</dbReference>
<evidence type="ECO:0000256" key="4">
    <source>
        <dbReference type="ARBA" id="ARBA00022574"/>
    </source>
</evidence>
<evidence type="ECO:0000256" key="10">
    <source>
        <dbReference type="SAM" id="MobiDB-lite"/>
    </source>
</evidence>
<evidence type="ECO:0000256" key="8">
    <source>
        <dbReference type="ARBA" id="ARBA00023273"/>
    </source>
</evidence>
<dbReference type="EMBL" id="GDQN01010992">
    <property type="protein sequence ID" value="JAT80062.1"/>
    <property type="molecule type" value="Transcribed_RNA"/>
</dbReference>
<evidence type="ECO:0000256" key="1">
    <source>
        <dbReference type="ARBA" id="ARBA00004138"/>
    </source>
</evidence>
<reference evidence="11" key="1">
    <citation type="submission" date="2015-09" db="EMBL/GenBank/DDBJ databases">
        <title>De novo assembly of Pectinophora gossypiella (Pink Bollworm) gut transcriptome.</title>
        <authorList>
            <person name="Tassone E.E."/>
        </authorList>
    </citation>
    <scope>NUCLEOTIDE SEQUENCE</scope>
</reference>
<comment type="subcellular location">
    <subcellularLocation>
        <location evidence="1">Cell projection</location>
        <location evidence="1">Cilium</location>
    </subcellularLocation>
    <subcellularLocation>
        <location evidence="2">Cytoplasm</location>
        <location evidence="2">Cytoskeleton</location>
    </subcellularLocation>
</comment>
<keyword evidence="4" id="KW-0853">WD repeat</keyword>
<evidence type="ECO:0000256" key="6">
    <source>
        <dbReference type="ARBA" id="ARBA00023054"/>
    </source>
</evidence>
<keyword evidence="6 9" id="KW-0175">Coiled coil</keyword>
<feature type="coiled-coil region" evidence="9">
    <location>
        <begin position="143"/>
        <end position="177"/>
    </location>
</feature>
<evidence type="ECO:0000256" key="5">
    <source>
        <dbReference type="ARBA" id="ARBA00022737"/>
    </source>
</evidence>
<feature type="non-terminal residue" evidence="11">
    <location>
        <position position="294"/>
    </location>
</feature>
<evidence type="ECO:0000256" key="3">
    <source>
        <dbReference type="ARBA" id="ARBA00022490"/>
    </source>
</evidence>
<dbReference type="Pfam" id="PF25828">
    <property type="entry name" value="CC_Cfap43"/>
    <property type="match status" value="1"/>
</dbReference>
<proteinExistence type="predicted"/>
<accession>A0A1E1VZE8</accession>